<gene>
    <name evidence="1" type="ORF">EVAR_30604_1</name>
</gene>
<evidence type="ECO:0000313" key="1">
    <source>
        <dbReference type="EMBL" id="GBP47516.1"/>
    </source>
</evidence>
<dbReference type="EMBL" id="BGZK01000503">
    <property type="protein sequence ID" value="GBP47516.1"/>
    <property type="molecule type" value="Genomic_DNA"/>
</dbReference>
<sequence>MYFDMFKDGIQMGMRGDSTPADKRRGNWFCEVSAAENLRKETQRYRAYIFFRELRSSIVYVNSAAVRKAFGSRRKWRRRKPEVLIRPSPV</sequence>
<evidence type="ECO:0000313" key="2">
    <source>
        <dbReference type="Proteomes" id="UP000299102"/>
    </source>
</evidence>
<reference evidence="1 2" key="1">
    <citation type="journal article" date="2019" name="Commun. Biol.">
        <title>The bagworm genome reveals a unique fibroin gene that provides high tensile strength.</title>
        <authorList>
            <person name="Kono N."/>
            <person name="Nakamura H."/>
            <person name="Ohtoshi R."/>
            <person name="Tomita M."/>
            <person name="Numata K."/>
            <person name="Arakawa K."/>
        </authorList>
    </citation>
    <scope>NUCLEOTIDE SEQUENCE [LARGE SCALE GENOMIC DNA]</scope>
</reference>
<name>A0A4C1W811_EUMVA</name>
<proteinExistence type="predicted"/>
<protein>
    <submittedName>
        <fullName evidence="1">Uncharacterized protein</fullName>
    </submittedName>
</protein>
<accession>A0A4C1W811</accession>
<dbReference type="AlphaFoldDB" id="A0A4C1W811"/>
<dbReference type="Proteomes" id="UP000299102">
    <property type="component" value="Unassembled WGS sequence"/>
</dbReference>
<comment type="caution">
    <text evidence="1">The sequence shown here is derived from an EMBL/GenBank/DDBJ whole genome shotgun (WGS) entry which is preliminary data.</text>
</comment>
<keyword evidence="2" id="KW-1185">Reference proteome</keyword>
<organism evidence="1 2">
    <name type="scientific">Eumeta variegata</name>
    <name type="common">Bagworm moth</name>
    <name type="synonym">Eumeta japonica</name>
    <dbReference type="NCBI Taxonomy" id="151549"/>
    <lineage>
        <taxon>Eukaryota</taxon>
        <taxon>Metazoa</taxon>
        <taxon>Ecdysozoa</taxon>
        <taxon>Arthropoda</taxon>
        <taxon>Hexapoda</taxon>
        <taxon>Insecta</taxon>
        <taxon>Pterygota</taxon>
        <taxon>Neoptera</taxon>
        <taxon>Endopterygota</taxon>
        <taxon>Lepidoptera</taxon>
        <taxon>Glossata</taxon>
        <taxon>Ditrysia</taxon>
        <taxon>Tineoidea</taxon>
        <taxon>Psychidae</taxon>
        <taxon>Oiketicinae</taxon>
        <taxon>Eumeta</taxon>
    </lineage>
</organism>